<dbReference type="Proteomes" id="UP000295696">
    <property type="component" value="Unassembled WGS sequence"/>
</dbReference>
<dbReference type="AlphaFoldDB" id="A0A4R3JET8"/>
<evidence type="ECO:0008006" key="5">
    <source>
        <dbReference type="Google" id="ProtNLM"/>
    </source>
</evidence>
<evidence type="ECO:0000313" key="3">
    <source>
        <dbReference type="EMBL" id="TCS63190.1"/>
    </source>
</evidence>
<feature type="signal peptide" evidence="2">
    <location>
        <begin position="1"/>
        <end position="25"/>
    </location>
</feature>
<gene>
    <name evidence="3" type="ORF">EDD52_10721</name>
</gene>
<evidence type="ECO:0000256" key="1">
    <source>
        <dbReference type="SAM" id="MobiDB-lite"/>
    </source>
</evidence>
<accession>A0A4R3JET8</accession>
<sequence length="288" mass="29546">MTHKIRHALTFGPLAGLIVASQAAAADPCVGASFDRPLPGATGVVTRRADVPSPRFPGVWQEGVISGYGYQIYANGEATIKDIGPEPAWSVSVLCEPGAESCSQTAEGDPPAAALRVADMMGQCFIAPETVKAPLPPAPEPEKVAPETDGWALDPSGSEEPDGPDTTGRPETPDPSERELPPPVSDTPVALPPLPPLVPVEEEVEEAPVADETPTAPCGIASMPEGAPGLTLQRLIVEAGADPGPLDGFPGRRTRAALEEILGPSAAALSNEEAIAALDALLCAPTTE</sequence>
<feature type="compositionally biased region" description="Basic and acidic residues" evidence="1">
    <location>
        <begin position="171"/>
        <end position="180"/>
    </location>
</feature>
<protein>
    <recommendedName>
        <fullName evidence="5">Peptidoglycan binding protein</fullName>
    </recommendedName>
</protein>
<keyword evidence="2" id="KW-0732">Signal</keyword>
<dbReference type="OrthoDB" id="7770619at2"/>
<dbReference type="EMBL" id="SLZU01000007">
    <property type="protein sequence ID" value="TCS63190.1"/>
    <property type="molecule type" value="Genomic_DNA"/>
</dbReference>
<reference evidence="3 4" key="1">
    <citation type="submission" date="2019-03" db="EMBL/GenBank/DDBJ databases">
        <title>Genomic Encyclopedia of Type Strains, Phase IV (KMG-IV): sequencing the most valuable type-strain genomes for metagenomic binning, comparative biology and taxonomic classification.</title>
        <authorList>
            <person name="Goeker M."/>
        </authorList>
    </citation>
    <scope>NUCLEOTIDE SEQUENCE [LARGE SCALE GENOMIC DNA]</scope>
    <source>
        <strain evidence="3 4">DSM 104836</strain>
    </source>
</reference>
<keyword evidence="4" id="KW-1185">Reference proteome</keyword>
<organism evidence="3 4">
    <name type="scientific">Primorskyibacter sedentarius</name>
    <dbReference type="NCBI Taxonomy" id="745311"/>
    <lineage>
        <taxon>Bacteria</taxon>
        <taxon>Pseudomonadati</taxon>
        <taxon>Pseudomonadota</taxon>
        <taxon>Alphaproteobacteria</taxon>
        <taxon>Rhodobacterales</taxon>
        <taxon>Roseobacteraceae</taxon>
        <taxon>Primorskyibacter</taxon>
    </lineage>
</organism>
<comment type="caution">
    <text evidence="3">The sequence shown here is derived from an EMBL/GenBank/DDBJ whole genome shotgun (WGS) entry which is preliminary data.</text>
</comment>
<dbReference type="RefSeq" id="WP_132244982.1">
    <property type="nucleotide sequence ID" value="NZ_SLZU01000007.1"/>
</dbReference>
<proteinExistence type="predicted"/>
<feature type="region of interest" description="Disordered" evidence="1">
    <location>
        <begin position="131"/>
        <end position="196"/>
    </location>
</feature>
<feature type="compositionally biased region" description="Pro residues" evidence="1">
    <location>
        <begin position="181"/>
        <end position="196"/>
    </location>
</feature>
<evidence type="ECO:0000256" key="2">
    <source>
        <dbReference type="SAM" id="SignalP"/>
    </source>
</evidence>
<name>A0A4R3JET8_9RHOB</name>
<evidence type="ECO:0000313" key="4">
    <source>
        <dbReference type="Proteomes" id="UP000295696"/>
    </source>
</evidence>
<feature type="chain" id="PRO_5020764561" description="Peptidoglycan binding protein" evidence="2">
    <location>
        <begin position="26"/>
        <end position="288"/>
    </location>
</feature>